<dbReference type="Gene3D" id="3.90.550.10">
    <property type="entry name" value="Spore Coat Polysaccharide Biosynthesis Protein SpsA, Chain A"/>
    <property type="match status" value="1"/>
</dbReference>
<feature type="active site" description="Nucleophile" evidence="4">
    <location>
        <position position="287"/>
    </location>
</feature>
<keyword evidence="5" id="KW-0812">Transmembrane</keyword>
<dbReference type="OrthoDB" id="439943at2759"/>
<reference evidence="6 7" key="1">
    <citation type="submission" date="2015-09" db="EMBL/GenBank/DDBJ databases">
        <title>Host preference determinants of Valsa canker pathogens revealed by comparative genomics.</title>
        <authorList>
            <person name="Yin Z."/>
            <person name="Huang L."/>
        </authorList>
    </citation>
    <scope>NUCLEOTIDE SEQUENCE [LARGE SCALE GENOMIC DNA]</scope>
    <source>
        <strain evidence="6 7">SXYLt</strain>
    </source>
</reference>
<comment type="similarity">
    <text evidence="1">Belongs to the glycosyltransferase 15 family.</text>
</comment>
<gene>
    <name evidence="6" type="ORF">VPNG_00271</name>
</gene>
<feature type="transmembrane region" description="Helical" evidence="5">
    <location>
        <begin position="12"/>
        <end position="31"/>
    </location>
</feature>
<sequence length="419" mass="49280">MFQSLPRPSRRLLIILSSILVPLFIEAFVHWRTFDIPTPTHDLDPPFQTGCREPDTSGKRENAALVMLAQNSEIDAAKHTVDSVEAKFNRWFHYPYVFLNDKPWDPEFMRIMNNSVSGEARFEVIPSREWTYPSWMDKDAARRSIVKQGERGIHYGGREGYHHMCRFFSGKFYTLEALRPYKWYWRLEPDVDFSCSITYDPFVEMAKRSKVYGWTMSLWEEGNTCPSLFRHMSDWKENNMIPTNHLWKAMMSASWLPYPFRTLMGWLPHHDRYGDVWSLCHYWSNFEIADLDFFRSREYQELFEYLDQKEGFYHERWGDAAVHSLAVGMLATPDRVHHFSDFAYRHNSFQQCPANAPGAQLEGSVLLGDALYSDERDGGVGCRCTCDAKKGKTQNFPGYCTNKLKQPTRPNRPWLTWFL</sequence>
<dbReference type="PIRSF" id="PIRSF018153">
    <property type="entry name" value="Glyco_trans_15"/>
    <property type="match status" value="1"/>
</dbReference>
<dbReference type="GO" id="GO:0000032">
    <property type="term" value="P:cell wall mannoprotein biosynthetic process"/>
    <property type="evidence" value="ECO:0007669"/>
    <property type="project" value="TreeGrafter"/>
</dbReference>
<keyword evidence="5" id="KW-1133">Transmembrane helix</keyword>
<evidence type="ECO:0000256" key="2">
    <source>
        <dbReference type="ARBA" id="ARBA00022676"/>
    </source>
</evidence>
<comment type="caution">
    <text evidence="6">The sequence shown here is derived from an EMBL/GenBank/DDBJ whole genome shotgun (WGS) entry which is preliminary data.</text>
</comment>
<evidence type="ECO:0000256" key="3">
    <source>
        <dbReference type="ARBA" id="ARBA00022679"/>
    </source>
</evidence>
<dbReference type="InterPro" id="IPR029044">
    <property type="entry name" value="Nucleotide-diphossugar_trans"/>
</dbReference>
<evidence type="ECO:0000313" key="6">
    <source>
        <dbReference type="EMBL" id="ROW17952.1"/>
    </source>
</evidence>
<evidence type="ECO:0008006" key="8">
    <source>
        <dbReference type="Google" id="ProtNLM"/>
    </source>
</evidence>
<evidence type="ECO:0000256" key="5">
    <source>
        <dbReference type="SAM" id="Phobius"/>
    </source>
</evidence>
<dbReference type="GO" id="GO:0006487">
    <property type="term" value="P:protein N-linked glycosylation"/>
    <property type="evidence" value="ECO:0007669"/>
    <property type="project" value="TreeGrafter"/>
</dbReference>
<keyword evidence="5" id="KW-0472">Membrane</keyword>
<dbReference type="PANTHER" id="PTHR31121">
    <property type="entry name" value="ALPHA-1,2 MANNOSYLTRANSFERASE KTR1"/>
    <property type="match status" value="1"/>
</dbReference>
<dbReference type="GO" id="GO:0005794">
    <property type="term" value="C:Golgi apparatus"/>
    <property type="evidence" value="ECO:0007669"/>
    <property type="project" value="TreeGrafter"/>
</dbReference>
<evidence type="ECO:0000256" key="4">
    <source>
        <dbReference type="PIRSR" id="PIRSR018153-1"/>
    </source>
</evidence>
<dbReference type="InParanoid" id="A0A423XMV5"/>
<evidence type="ECO:0000256" key="1">
    <source>
        <dbReference type="ARBA" id="ARBA00007677"/>
    </source>
</evidence>
<dbReference type="GO" id="GO:0016020">
    <property type="term" value="C:membrane"/>
    <property type="evidence" value="ECO:0007669"/>
    <property type="project" value="InterPro"/>
</dbReference>
<dbReference type="GO" id="GO:0000026">
    <property type="term" value="F:alpha-1,2-mannosyltransferase activity"/>
    <property type="evidence" value="ECO:0007669"/>
    <property type="project" value="TreeGrafter"/>
</dbReference>
<proteinExistence type="inferred from homology"/>
<dbReference type="Proteomes" id="UP000285146">
    <property type="component" value="Unassembled WGS sequence"/>
</dbReference>
<keyword evidence="3" id="KW-0808">Transferase</keyword>
<dbReference type="AlphaFoldDB" id="A0A423XMV5"/>
<dbReference type="InterPro" id="IPR002685">
    <property type="entry name" value="Glyco_trans_15"/>
</dbReference>
<evidence type="ECO:0000313" key="7">
    <source>
        <dbReference type="Proteomes" id="UP000285146"/>
    </source>
</evidence>
<keyword evidence="7" id="KW-1185">Reference proteome</keyword>
<dbReference type="EMBL" id="LKEB01000001">
    <property type="protein sequence ID" value="ROW17952.1"/>
    <property type="molecule type" value="Genomic_DNA"/>
</dbReference>
<dbReference type="PANTHER" id="PTHR31121:SF2">
    <property type="entry name" value="MANNOSYLTRANSFERASE KTR5-RELATED"/>
    <property type="match status" value="1"/>
</dbReference>
<dbReference type="STRING" id="1230097.A0A423XMV5"/>
<dbReference type="Pfam" id="PF01793">
    <property type="entry name" value="Glyco_transf_15"/>
    <property type="match status" value="1"/>
</dbReference>
<accession>A0A423XMV5</accession>
<name>A0A423XMV5_9PEZI</name>
<keyword evidence="2" id="KW-0328">Glycosyltransferase</keyword>
<protein>
    <recommendedName>
        <fullName evidence="8">Glycolipid 2-alpha-mannosyltransferase</fullName>
    </recommendedName>
</protein>
<organism evidence="6 7">
    <name type="scientific">Cytospora leucostoma</name>
    <dbReference type="NCBI Taxonomy" id="1230097"/>
    <lineage>
        <taxon>Eukaryota</taxon>
        <taxon>Fungi</taxon>
        <taxon>Dikarya</taxon>
        <taxon>Ascomycota</taxon>
        <taxon>Pezizomycotina</taxon>
        <taxon>Sordariomycetes</taxon>
        <taxon>Sordariomycetidae</taxon>
        <taxon>Diaporthales</taxon>
        <taxon>Cytosporaceae</taxon>
        <taxon>Cytospora</taxon>
    </lineage>
</organism>
<dbReference type="SUPFAM" id="SSF53448">
    <property type="entry name" value="Nucleotide-diphospho-sugar transferases"/>
    <property type="match status" value="1"/>
</dbReference>